<accession>A0A9D7IAS1</accession>
<dbReference type="Proteomes" id="UP000886602">
    <property type="component" value="Unassembled WGS sequence"/>
</dbReference>
<sequence>MQRILTLLASMSNLSASDISREAFVGITTLACGGYLKALRTSRLVHVSGWRKTGKGFVTPLFSLGDRPDLARPEFKDADRDSAGMNLIVAALERAGMMTYLEVAQASGLSSNTIKNTRYMDILVKQKRIHIAAWRRNRAGPLIAVYAVGFGKSAEKPAPLSRAERCRRCRQKKRALSDNRGIAAQLSKIQGIRPAG</sequence>
<dbReference type="AlphaFoldDB" id="A0A9D7IAS1"/>
<proteinExistence type="predicted"/>
<reference evidence="1" key="1">
    <citation type="submission" date="2020-10" db="EMBL/GenBank/DDBJ databases">
        <title>Connecting structure to function with the recovery of over 1000 high-quality activated sludge metagenome-assembled genomes encoding full-length rRNA genes using long-read sequencing.</title>
        <authorList>
            <person name="Singleton C.M."/>
            <person name="Petriglieri F."/>
            <person name="Kristensen J.M."/>
            <person name="Kirkegaard R.H."/>
            <person name="Michaelsen T.Y."/>
            <person name="Andersen M.H."/>
            <person name="Karst S.M."/>
            <person name="Dueholm M.S."/>
            <person name="Nielsen P.H."/>
            <person name="Albertsen M."/>
        </authorList>
    </citation>
    <scope>NUCLEOTIDE SEQUENCE</scope>
    <source>
        <strain evidence="1">EsbW_18-Q3-R4-48_MAXAC.044</strain>
    </source>
</reference>
<gene>
    <name evidence="1" type="ORF">IPJ48_21645</name>
</gene>
<dbReference type="EMBL" id="JADJNC010000067">
    <property type="protein sequence ID" value="MBK7425478.1"/>
    <property type="molecule type" value="Genomic_DNA"/>
</dbReference>
<comment type="caution">
    <text evidence="1">The sequence shown here is derived from an EMBL/GenBank/DDBJ whole genome shotgun (WGS) entry which is preliminary data.</text>
</comment>
<protein>
    <submittedName>
        <fullName evidence="1">Uncharacterized protein</fullName>
    </submittedName>
</protein>
<organism evidence="1 2">
    <name type="scientific">Candidatus Propionivibrio dominans</name>
    <dbReference type="NCBI Taxonomy" id="2954373"/>
    <lineage>
        <taxon>Bacteria</taxon>
        <taxon>Pseudomonadati</taxon>
        <taxon>Pseudomonadota</taxon>
        <taxon>Betaproteobacteria</taxon>
        <taxon>Rhodocyclales</taxon>
        <taxon>Rhodocyclaceae</taxon>
        <taxon>Propionivibrio</taxon>
    </lineage>
</organism>
<evidence type="ECO:0000313" key="2">
    <source>
        <dbReference type="Proteomes" id="UP000886602"/>
    </source>
</evidence>
<evidence type="ECO:0000313" key="1">
    <source>
        <dbReference type="EMBL" id="MBK7425478.1"/>
    </source>
</evidence>
<name>A0A9D7IAS1_9RHOO</name>